<evidence type="ECO:0000256" key="1">
    <source>
        <dbReference type="SAM" id="SignalP"/>
    </source>
</evidence>
<dbReference type="OrthoDB" id="411469at2759"/>
<sequence length="93" mass="10486">MTWLVLHVTWCRISYWYGCMSPYHLAFAIGGTSAEMNLKCVKLASTKYFDNLPTSGNEHGRAFRDVELEQKIETLSQQIASALSLAGNTSYMM</sequence>
<dbReference type="AlphaFoldDB" id="A0A7J7JDX4"/>
<accession>A0A7J7JDX4</accession>
<keyword evidence="1" id="KW-0732">Signal</keyword>
<evidence type="ECO:0000313" key="2">
    <source>
        <dbReference type="EMBL" id="KAF6024063.1"/>
    </source>
</evidence>
<dbReference type="EMBL" id="VXIV02002624">
    <property type="protein sequence ID" value="KAF6024063.1"/>
    <property type="molecule type" value="Genomic_DNA"/>
</dbReference>
<name>A0A7J7JDX4_BUGNE</name>
<keyword evidence="3" id="KW-1185">Reference proteome</keyword>
<feature type="signal peptide" evidence="1">
    <location>
        <begin position="1"/>
        <end position="18"/>
    </location>
</feature>
<protein>
    <submittedName>
        <fullName evidence="2">Uncharacterized protein</fullName>
    </submittedName>
</protein>
<comment type="caution">
    <text evidence="2">The sequence shown here is derived from an EMBL/GenBank/DDBJ whole genome shotgun (WGS) entry which is preliminary data.</text>
</comment>
<dbReference type="PANTHER" id="PTHR30389">
    <property type="entry name" value="FUMARATE HYDRATASE-RELATED"/>
    <property type="match status" value="1"/>
</dbReference>
<dbReference type="InterPro" id="IPR051208">
    <property type="entry name" value="Class-I_Fumarase/Tartrate_DH"/>
</dbReference>
<evidence type="ECO:0000313" key="3">
    <source>
        <dbReference type="Proteomes" id="UP000593567"/>
    </source>
</evidence>
<feature type="chain" id="PRO_5029665484" evidence="1">
    <location>
        <begin position="19"/>
        <end position="93"/>
    </location>
</feature>
<organism evidence="2 3">
    <name type="scientific">Bugula neritina</name>
    <name type="common">Brown bryozoan</name>
    <name type="synonym">Sertularia neritina</name>
    <dbReference type="NCBI Taxonomy" id="10212"/>
    <lineage>
        <taxon>Eukaryota</taxon>
        <taxon>Metazoa</taxon>
        <taxon>Spiralia</taxon>
        <taxon>Lophotrochozoa</taxon>
        <taxon>Bryozoa</taxon>
        <taxon>Gymnolaemata</taxon>
        <taxon>Cheilostomatida</taxon>
        <taxon>Flustrina</taxon>
        <taxon>Buguloidea</taxon>
        <taxon>Bugulidae</taxon>
        <taxon>Bugula</taxon>
    </lineage>
</organism>
<gene>
    <name evidence="2" type="ORF">EB796_017625</name>
</gene>
<reference evidence="2" key="1">
    <citation type="submission" date="2020-06" db="EMBL/GenBank/DDBJ databases">
        <title>Draft genome of Bugula neritina, a colonial animal packing powerful symbionts and potential medicines.</title>
        <authorList>
            <person name="Rayko M."/>
        </authorList>
    </citation>
    <scope>NUCLEOTIDE SEQUENCE [LARGE SCALE GENOMIC DNA]</scope>
    <source>
        <strain evidence="2">Kwan_BN1</strain>
    </source>
</reference>
<dbReference type="PANTHER" id="PTHR30389:SF0">
    <property type="entry name" value="FUMARATE HYDRATASE CLASS I, AEROBIC"/>
    <property type="match status" value="1"/>
</dbReference>
<dbReference type="Proteomes" id="UP000593567">
    <property type="component" value="Unassembled WGS sequence"/>
</dbReference>
<proteinExistence type="predicted"/>